<feature type="transmembrane region" description="Helical" evidence="1">
    <location>
        <begin position="81"/>
        <end position="101"/>
    </location>
</feature>
<evidence type="ECO:0000313" key="2">
    <source>
        <dbReference type="EMBL" id="CAD6198694.1"/>
    </source>
</evidence>
<feature type="transmembrane region" description="Helical" evidence="1">
    <location>
        <begin position="141"/>
        <end position="169"/>
    </location>
</feature>
<dbReference type="EMBL" id="CAJGYM010000135">
    <property type="protein sequence ID" value="CAD6198694.1"/>
    <property type="molecule type" value="Genomic_DNA"/>
</dbReference>
<sequence length="229" mass="26514">MIFNIILTILFSPDVLFPLPAAAMRGFPAIQNEVYVKGMFILTIISGMLMFTSINDCCYVRAMTIFNKQNAVAYFYSYKGIFLSVLRNVVFTLLILPPMLYGPISTKEFLRRTRENGEMRYLGSYAKDPNMVYLAFDLDNWIVYFLILELLGGLGLIHFGNLAASYLMLRKINATREYMSERTFKQQKQLTWMLIFQSVPFLGQYIEEKTVFVDIRTVSVVHPSVRRPK</sequence>
<keyword evidence="1" id="KW-0472">Membrane</keyword>
<keyword evidence="1" id="KW-0812">Transmembrane</keyword>
<keyword evidence="1" id="KW-1133">Transmembrane helix</keyword>
<reference evidence="2" key="1">
    <citation type="submission" date="2020-10" db="EMBL/GenBank/DDBJ databases">
        <authorList>
            <person name="Kikuchi T."/>
        </authorList>
    </citation>
    <scope>NUCLEOTIDE SEQUENCE</scope>
    <source>
        <strain evidence="2">NKZ352</strain>
    </source>
</reference>
<gene>
    <name evidence="2" type="ORF">CAUJ_LOCUS14600</name>
</gene>
<comment type="caution">
    <text evidence="2">The sequence shown here is derived from an EMBL/GenBank/DDBJ whole genome shotgun (WGS) entry which is preliminary data.</text>
</comment>
<keyword evidence="3" id="KW-1185">Reference proteome</keyword>
<protein>
    <submittedName>
        <fullName evidence="2">Uncharacterized protein</fullName>
    </submittedName>
</protein>
<accession>A0A8S1HWK5</accession>
<dbReference type="InterPro" id="IPR019422">
    <property type="entry name" value="7TM_GPCR_serpentine_rcpt_Srh"/>
</dbReference>
<name>A0A8S1HWK5_9PELO</name>
<dbReference type="Proteomes" id="UP000835052">
    <property type="component" value="Unassembled WGS sequence"/>
</dbReference>
<dbReference type="Pfam" id="PF10318">
    <property type="entry name" value="7TM_GPCR_Srh"/>
    <property type="match status" value="1"/>
</dbReference>
<dbReference type="OrthoDB" id="5813916at2759"/>
<dbReference type="AlphaFoldDB" id="A0A8S1HWK5"/>
<proteinExistence type="predicted"/>
<evidence type="ECO:0000313" key="3">
    <source>
        <dbReference type="Proteomes" id="UP000835052"/>
    </source>
</evidence>
<organism evidence="2 3">
    <name type="scientific">Caenorhabditis auriculariae</name>
    <dbReference type="NCBI Taxonomy" id="2777116"/>
    <lineage>
        <taxon>Eukaryota</taxon>
        <taxon>Metazoa</taxon>
        <taxon>Ecdysozoa</taxon>
        <taxon>Nematoda</taxon>
        <taxon>Chromadorea</taxon>
        <taxon>Rhabditida</taxon>
        <taxon>Rhabditina</taxon>
        <taxon>Rhabditomorpha</taxon>
        <taxon>Rhabditoidea</taxon>
        <taxon>Rhabditidae</taxon>
        <taxon>Peloderinae</taxon>
        <taxon>Caenorhabditis</taxon>
    </lineage>
</organism>
<evidence type="ECO:0000256" key="1">
    <source>
        <dbReference type="SAM" id="Phobius"/>
    </source>
</evidence>
<feature type="transmembrane region" description="Helical" evidence="1">
    <location>
        <begin position="39"/>
        <end position="60"/>
    </location>
</feature>